<evidence type="ECO:0000313" key="1">
    <source>
        <dbReference type="EMBL" id="KAI8434197.1"/>
    </source>
</evidence>
<name>A0ACC0KCF6_CHOFU</name>
<evidence type="ECO:0000313" key="2">
    <source>
        <dbReference type="Proteomes" id="UP001064048"/>
    </source>
</evidence>
<accession>A0ACC0KCF6</accession>
<proteinExistence type="predicted"/>
<organism evidence="1 2">
    <name type="scientific">Choristoneura fumiferana</name>
    <name type="common">Spruce budworm moth</name>
    <name type="synonym">Archips fumiferana</name>
    <dbReference type="NCBI Taxonomy" id="7141"/>
    <lineage>
        <taxon>Eukaryota</taxon>
        <taxon>Metazoa</taxon>
        <taxon>Ecdysozoa</taxon>
        <taxon>Arthropoda</taxon>
        <taxon>Hexapoda</taxon>
        <taxon>Insecta</taxon>
        <taxon>Pterygota</taxon>
        <taxon>Neoptera</taxon>
        <taxon>Endopterygota</taxon>
        <taxon>Lepidoptera</taxon>
        <taxon>Glossata</taxon>
        <taxon>Ditrysia</taxon>
        <taxon>Tortricoidea</taxon>
        <taxon>Tortricidae</taxon>
        <taxon>Tortricinae</taxon>
        <taxon>Choristoneura</taxon>
    </lineage>
</organism>
<keyword evidence="2" id="KW-1185">Reference proteome</keyword>
<comment type="caution">
    <text evidence="1">The sequence shown here is derived from an EMBL/GenBank/DDBJ whole genome shotgun (WGS) entry which is preliminary data.</text>
</comment>
<gene>
    <name evidence="1" type="ORF">MSG28_012309</name>
</gene>
<protein>
    <submittedName>
        <fullName evidence="1">Uncharacterized protein</fullName>
    </submittedName>
</protein>
<dbReference type="EMBL" id="CM046121">
    <property type="protein sequence ID" value="KAI8434197.1"/>
    <property type="molecule type" value="Genomic_DNA"/>
</dbReference>
<dbReference type="Proteomes" id="UP001064048">
    <property type="component" value="Chromosome 21"/>
</dbReference>
<reference evidence="1 2" key="1">
    <citation type="journal article" date="2022" name="Genome Biol. Evol.">
        <title>The Spruce Budworm Genome: Reconstructing the Evolutionary History of Antifreeze Proteins.</title>
        <authorList>
            <person name="Beliveau C."/>
            <person name="Gagne P."/>
            <person name="Picq S."/>
            <person name="Vernygora O."/>
            <person name="Keeling C.I."/>
            <person name="Pinkney K."/>
            <person name="Doucet D."/>
            <person name="Wen F."/>
            <person name="Johnston J.S."/>
            <person name="Maaroufi H."/>
            <person name="Boyle B."/>
            <person name="Laroche J."/>
            <person name="Dewar K."/>
            <person name="Juretic N."/>
            <person name="Blackburn G."/>
            <person name="Nisole A."/>
            <person name="Brunet B."/>
            <person name="Brandao M."/>
            <person name="Lumley L."/>
            <person name="Duan J."/>
            <person name="Quan G."/>
            <person name="Lucarotti C.J."/>
            <person name="Roe A.D."/>
            <person name="Sperling F.A.H."/>
            <person name="Levesque R.C."/>
            <person name="Cusson M."/>
        </authorList>
    </citation>
    <scope>NUCLEOTIDE SEQUENCE [LARGE SCALE GENOMIC DNA]</scope>
    <source>
        <strain evidence="1">Glfc:IPQL:Cfum</strain>
    </source>
</reference>
<sequence length="771" mass="87349">MWRTKSRSRCKPEGLKQTTLTSLYLQPVQCCGNFPNSQHRPIVTDIGLKIPLANSMPVPRWNFGRADWDGFRVSLDTELAAANLEPIASNYGKFVELVIKAAKVNIPRGYRKEYVPGWNSDSEKLYHEYQESEDQSAGAALLHSLDRSRKEKWESAVGNMDFKRSSRKAWKVLHRLSGKQHPQKLSLKVNPDAIANRMHLSRPFSIGEVVDGIKLLKYGKAAGPDNIFNEFIRAMGPVSVGWLAALFDYILLNNRLPKEFKLAKVIAVLKPGKTDDRPENFRPISLLSCIYKLLERLILARITPYVEAVIPLEQAGFRGGRSCTDQVLALTTHIEAGFQRQLKSTAVFVDLTAAYDTVWKQGLLFKIIKTIPSREIADIIMSMLSEREFEVYLGKAKSRKRKLNNGLPQGSVLAPTLFNLYIHDLPPTEATKFIYADDIALVFQGRDFKSGEEVLSSDLSRLNEYFSSWRLIPSPSKTEVACFHLNNRMANYQPAVSFKGELLKYNPCPKYLGVTLDRTLTYKEHLQKVSLKVASRNNILHKLCGTTWGASADCLRTSAAALVFSAAEYCAPVWLESAHVQKVDTKLNEAMRCVSGTIKSTPLHWLPVLSHIAPPHLRRMQALKREAEKIQADQSLPVHQPFCHPPPQRLKSRHPACVTAQNLGDFDIKQRWKDEWNAQTTGTALQTIDPRLPRKLWCRLNRLRTGHGRCHYFRHKWGWRDSALCECGEEAQTMEHIVQRCPLHSYSGSPGDLYNLTPDLMSWLGTLNVDL</sequence>